<evidence type="ECO:0000313" key="1">
    <source>
        <dbReference type="EMBL" id="KAF7283609.1"/>
    </source>
</evidence>
<comment type="caution">
    <text evidence="1">The sequence shown here is derived from an EMBL/GenBank/DDBJ whole genome shotgun (WGS) entry which is preliminary data.</text>
</comment>
<evidence type="ECO:0000313" key="2">
    <source>
        <dbReference type="Proteomes" id="UP000625711"/>
    </source>
</evidence>
<accession>A0A834IP34</accession>
<protein>
    <submittedName>
        <fullName evidence="1">Uncharacterized protein</fullName>
    </submittedName>
</protein>
<organism evidence="1 2">
    <name type="scientific">Rhynchophorus ferrugineus</name>
    <name type="common">Red palm weevil</name>
    <name type="synonym">Curculio ferrugineus</name>
    <dbReference type="NCBI Taxonomy" id="354439"/>
    <lineage>
        <taxon>Eukaryota</taxon>
        <taxon>Metazoa</taxon>
        <taxon>Ecdysozoa</taxon>
        <taxon>Arthropoda</taxon>
        <taxon>Hexapoda</taxon>
        <taxon>Insecta</taxon>
        <taxon>Pterygota</taxon>
        <taxon>Neoptera</taxon>
        <taxon>Endopterygota</taxon>
        <taxon>Coleoptera</taxon>
        <taxon>Polyphaga</taxon>
        <taxon>Cucujiformia</taxon>
        <taxon>Curculionidae</taxon>
        <taxon>Dryophthorinae</taxon>
        <taxon>Rhynchophorus</taxon>
    </lineage>
</organism>
<proteinExistence type="predicted"/>
<sequence length="102" mass="11406">MAKVPSDAADSSYDHRHLRRPTDVARKLLEDGRGAIAGPKVSANVFGKVSVRLQFVRRRRDSATLATLLRTRPPDRDLPIVHASVNRFAVVRIVFFGTMKLL</sequence>
<dbReference type="EMBL" id="JAACXV010000095">
    <property type="protein sequence ID" value="KAF7283609.1"/>
    <property type="molecule type" value="Genomic_DNA"/>
</dbReference>
<name>A0A834IP34_RHYFE</name>
<dbReference type="Proteomes" id="UP000625711">
    <property type="component" value="Unassembled WGS sequence"/>
</dbReference>
<keyword evidence="2" id="KW-1185">Reference proteome</keyword>
<dbReference type="AlphaFoldDB" id="A0A834IP34"/>
<reference evidence="1" key="1">
    <citation type="submission" date="2020-08" db="EMBL/GenBank/DDBJ databases">
        <title>Genome sequencing and assembly of the red palm weevil Rhynchophorus ferrugineus.</title>
        <authorList>
            <person name="Dias G.B."/>
            <person name="Bergman C.M."/>
            <person name="Manee M."/>
        </authorList>
    </citation>
    <scope>NUCLEOTIDE SEQUENCE</scope>
    <source>
        <strain evidence="1">AA-2017</strain>
        <tissue evidence="1">Whole larva</tissue>
    </source>
</reference>
<gene>
    <name evidence="1" type="ORF">GWI33_023339</name>
</gene>